<accession>A0A940NRF4</accession>
<dbReference type="RefSeq" id="WP_209407254.1">
    <property type="nucleotide sequence ID" value="NZ_JAGIYQ010000016.1"/>
</dbReference>
<reference evidence="1" key="1">
    <citation type="submission" date="2021-04" db="EMBL/GenBank/DDBJ databases">
        <title>Genome seq and assembly of Bacillus sp.</title>
        <authorList>
            <person name="Chhetri G."/>
        </authorList>
    </citation>
    <scope>NUCLEOTIDE SEQUENCE</scope>
    <source>
        <strain evidence="1">RG28</strain>
    </source>
</reference>
<keyword evidence="2" id="KW-1185">Reference proteome</keyword>
<proteinExistence type="predicted"/>
<evidence type="ECO:0008006" key="3">
    <source>
        <dbReference type="Google" id="ProtNLM"/>
    </source>
</evidence>
<dbReference type="EMBL" id="JAGIYQ010000016">
    <property type="protein sequence ID" value="MBP0726914.1"/>
    <property type="molecule type" value="Genomic_DNA"/>
</dbReference>
<protein>
    <recommendedName>
        <fullName evidence="3">Fungal lipase-like domain-containing protein</fullName>
    </recommendedName>
</protein>
<comment type="caution">
    <text evidence="1">The sequence shown here is derived from an EMBL/GenBank/DDBJ whole genome shotgun (WGS) entry which is preliminary data.</text>
</comment>
<dbReference type="Proteomes" id="UP000682134">
    <property type="component" value="Unassembled WGS sequence"/>
</dbReference>
<evidence type="ECO:0000313" key="2">
    <source>
        <dbReference type="Proteomes" id="UP000682134"/>
    </source>
</evidence>
<dbReference type="AlphaFoldDB" id="A0A940NRF4"/>
<gene>
    <name evidence="1" type="ORF">J5Y03_17285</name>
</gene>
<name>A0A940NRF4_9BACI</name>
<dbReference type="SUPFAM" id="SSF53474">
    <property type="entry name" value="alpha/beta-Hydrolases"/>
    <property type="match status" value="1"/>
</dbReference>
<sequence>MKKLAVMLLGVSLAIQPFQHVGASTSSNLDLTKVYKELYASELALNNDVYKNLNKKVSEISSASIDQKNTLGDWKVINVAGKGNIDEGFEAIALEDPSNTEVIIAYKGTEGKDGVDPLPRDWSDNYKSYEDPTTHLVVHPQDAEDKAFTKQVIDDVTKDNPNVSISLTGHGMGGHLAQSAKINLALSYPVVTFNSMGAVATAYKDKYLDAMKNTTNYIITGEDVDGKNKMYGMVNVGNNVYVDVTSPKSSEDKSLISTFYQTLSTYKVYANGKFVKSFGKFNDAKKYALSNVKTDIQLVQPDFSYKSIWKNTNQYAVYYHQLILNTFSDLSSSKVFANGQAGRRVVDLKTGKNVYFKTSVAYRYGVYVGKDKLDVFISTTDAIAFAKKNKNSVVKDEKTGKVIYPTKK</sequence>
<organism evidence="1 2">
    <name type="scientific">Gottfriedia endophytica</name>
    <dbReference type="NCBI Taxonomy" id="2820819"/>
    <lineage>
        <taxon>Bacteria</taxon>
        <taxon>Bacillati</taxon>
        <taxon>Bacillota</taxon>
        <taxon>Bacilli</taxon>
        <taxon>Bacillales</taxon>
        <taxon>Bacillaceae</taxon>
        <taxon>Gottfriedia</taxon>
    </lineage>
</organism>
<evidence type="ECO:0000313" key="1">
    <source>
        <dbReference type="EMBL" id="MBP0726914.1"/>
    </source>
</evidence>
<dbReference type="Gene3D" id="3.40.50.1820">
    <property type="entry name" value="alpha/beta hydrolase"/>
    <property type="match status" value="1"/>
</dbReference>
<dbReference type="InterPro" id="IPR029058">
    <property type="entry name" value="AB_hydrolase_fold"/>
</dbReference>